<feature type="compositionally biased region" description="Polar residues" evidence="1">
    <location>
        <begin position="155"/>
        <end position="166"/>
    </location>
</feature>
<reference evidence="2" key="1">
    <citation type="submission" date="2023-01" db="EMBL/GenBank/DDBJ databases">
        <title>Exophiala dermititidis isolated from Cystic Fibrosis Patient.</title>
        <authorList>
            <person name="Kurbessoian T."/>
            <person name="Crocker A."/>
            <person name="Murante D."/>
            <person name="Hogan D.A."/>
            <person name="Stajich J.E."/>
        </authorList>
    </citation>
    <scope>NUCLEOTIDE SEQUENCE</scope>
    <source>
        <strain evidence="2">Ex8</strain>
    </source>
</reference>
<comment type="caution">
    <text evidence="2">The sequence shown here is derived from an EMBL/GenBank/DDBJ whole genome shotgun (WGS) entry which is preliminary data.</text>
</comment>
<feature type="region of interest" description="Disordered" evidence="1">
    <location>
        <begin position="1"/>
        <end position="30"/>
    </location>
</feature>
<proteinExistence type="predicted"/>
<feature type="compositionally biased region" description="Basic and acidic residues" evidence="1">
    <location>
        <begin position="127"/>
        <end position="143"/>
    </location>
</feature>
<accession>A0AAN6EWE6</accession>
<evidence type="ECO:0000313" key="3">
    <source>
        <dbReference type="Proteomes" id="UP001161757"/>
    </source>
</evidence>
<feature type="compositionally biased region" description="Low complexity" evidence="1">
    <location>
        <begin position="93"/>
        <end position="126"/>
    </location>
</feature>
<dbReference type="AlphaFoldDB" id="A0AAN6EWE6"/>
<feature type="region of interest" description="Disordered" evidence="1">
    <location>
        <begin position="80"/>
        <end position="169"/>
    </location>
</feature>
<dbReference type="Proteomes" id="UP001161757">
    <property type="component" value="Unassembled WGS sequence"/>
</dbReference>
<protein>
    <submittedName>
        <fullName evidence="2">Uncharacterized protein</fullName>
    </submittedName>
</protein>
<name>A0AAN6EWE6_EXODE</name>
<evidence type="ECO:0000256" key="1">
    <source>
        <dbReference type="SAM" id="MobiDB-lite"/>
    </source>
</evidence>
<feature type="compositionally biased region" description="Basic residues" evidence="1">
    <location>
        <begin position="1"/>
        <end position="11"/>
    </location>
</feature>
<sequence length="227" mass="24905">MGLRARLRKRFSSSSKMSSTPDPILPNEPHYTARTDIEYYKPHEIPRSKYRGKVDPEHQASLAAFSLADAFSAPARRNSMALSGTFSPGGTKAQSLAASRIQSRAQSRVQSRVPSRRQSFEETIPTRTEEERSSTDSSSREKSITASTVLDRDTPSTSLSERTTPIPSAPVEPAMKLAMHDSGIDIPDIVLTKQTTAHDTPFTVEELEQAMTRASLGPRRFAVSGAI</sequence>
<organism evidence="2 3">
    <name type="scientific">Exophiala dermatitidis</name>
    <name type="common">Black yeast-like fungus</name>
    <name type="synonym">Wangiella dermatitidis</name>
    <dbReference type="NCBI Taxonomy" id="5970"/>
    <lineage>
        <taxon>Eukaryota</taxon>
        <taxon>Fungi</taxon>
        <taxon>Dikarya</taxon>
        <taxon>Ascomycota</taxon>
        <taxon>Pezizomycotina</taxon>
        <taxon>Eurotiomycetes</taxon>
        <taxon>Chaetothyriomycetidae</taxon>
        <taxon>Chaetothyriales</taxon>
        <taxon>Herpotrichiellaceae</taxon>
        <taxon>Exophiala</taxon>
    </lineage>
</organism>
<dbReference type="EMBL" id="JAJGCB010000005">
    <property type="protein sequence ID" value="KAJ8992498.1"/>
    <property type="molecule type" value="Genomic_DNA"/>
</dbReference>
<gene>
    <name evidence="2" type="ORF">HRR80_003598</name>
</gene>
<evidence type="ECO:0000313" key="2">
    <source>
        <dbReference type="EMBL" id="KAJ8992498.1"/>
    </source>
</evidence>